<dbReference type="Gene3D" id="3.40.50.360">
    <property type="match status" value="1"/>
</dbReference>
<dbReference type="Pfam" id="PF00258">
    <property type="entry name" value="Flavodoxin_1"/>
    <property type="match status" value="1"/>
</dbReference>
<dbReference type="PROSITE" id="PS00201">
    <property type="entry name" value="FLAVODOXIN"/>
    <property type="match status" value="1"/>
</dbReference>
<evidence type="ECO:0000313" key="10">
    <source>
        <dbReference type="Proteomes" id="UP000004913"/>
    </source>
</evidence>
<evidence type="ECO:0000256" key="1">
    <source>
        <dbReference type="ARBA" id="ARBA00001917"/>
    </source>
</evidence>
<keyword evidence="4 7" id="KW-0285">Flavoprotein</keyword>
<dbReference type="AlphaFoldDB" id="F5ITU5"/>
<evidence type="ECO:0000259" key="8">
    <source>
        <dbReference type="PROSITE" id="PS50902"/>
    </source>
</evidence>
<sequence length="162" mass="17728">MSKIAIIYATSRGKTAKVAELIKEKVGNADIFNIKESGNVDIKPYDVLFLGNSSTGHGDIQQSWLDILPTFSQQHFAGKKVALFDLGNSAYHKDTFCAGMSHLYKALKDKVNFVGRVSVDGYAFEASDSVVDGKFVGLALDEDNESDKTDTRLTSWIKSLAL</sequence>
<accession>F5ITU5</accession>
<dbReference type="HOGENOM" id="CLU_051402_1_0_10"/>
<dbReference type="Proteomes" id="UP000004913">
    <property type="component" value="Unassembled WGS sequence"/>
</dbReference>
<evidence type="ECO:0000256" key="5">
    <source>
        <dbReference type="ARBA" id="ARBA00022643"/>
    </source>
</evidence>
<comment type="similarity">
    <text evidence="2 7">Belongs to the flavodoxin family.</text>
</comment>
<dbReference type="InterPro" id="IPR010086">
    <property type="entry name" value="Flavodoxin_lc"/>
</dbReference>
<organism evidence="9 10">
    <name type="scientific">Dysgonomonas gadei ATCC BAA-286</name>
    <dbReference type="NCBI Taxonomy" id="742766"/>
    <lineage>
        <taxon>Bacteria</taxon>
        <taxon>Pseudomonadati</taxon>
        <taxon>Bacteroidota</taxon>
        <taxon>Bacteroidia</taxon>
        <taxon>Bacteroidales</taxon>
        <taxon>Dysgonomonadaceae</taxon>
        <taxon>Dysgonomonas</taxon>
    </lineage>
</organism>
<dbReference type="SUPFAM" id="SSF52218">
    <property type="entry name" value="Flavoproteins"/>
    <property type="match status" value="1"/>
</dbReference>
<dbReference type="OrthoDB" id="9790745at2"/>
<keyword evidence="10" id="KW-1185">Reference proteome</keyword>
<dbReference type="PANTHER" id="PTHR42809">
    <property type="entry name" value="FLAVODOXIN 2"/>
    <property type="match status" value="1"/>
</dbReference>
<feature type="domain" description="Flavodoxin-like" evidence="8">
    <location>
        <begin position="4"/>
        <end position="161"/>
    </location>
</feature>
<dbReference type="PANTHER" id="PTHR42809:SF1">
    <property type="entry name" value="FLAVODOXIN 1"/>
    <property type="match status" value="1"/>
</dbReference>
<keyword evidence="6 7" id="KW-0249">Electron transport</keyword>
<dbReference type="eggNOG" id="COG0716">
    <property type="taxonomic scope" value="Bacteria"/>
</dbReference>
<evidence type="ECO:0000256" key="4">
    <source>
        <dbReference type="ARBA" id="ARBA00022630"/>
    </source>
</evidence>
<name>F5ITU5_9BACT</name>
<dbReference type="InterPro" id="IPR001226">
    <property type="entry name" value="Flavodoxin_CS"/>
</dbReference>
<proteinExistence type="inferred from homology"/>
<comment type="cofactor">
    <cofactor evidence="1 7">
        <name>FMN</name>
        <dbReference type="ChEBI" id="CHEBI:58210"/>
    </cofactor>
</comment>
<dbReference type="GO" id="GO:0009055">
    <property type="term" value="F:electron transfer activity"/>
    <property type="evidence" value="ECO:0007669"/>
    <property type="project" value="UniProtKB-UniRule"/>
</dbReference>
<gene>
    <name evidence="9" type="ORF">HMPREF9455_00512</name>
</gene>
<dbReference type="EMBL" id="ADLV01000007">
    <property type="protein sequence ID" value="EGJ99188.1"/>
    <property type="molecule type" value="Genomic_DNA"/>
</dbReference>
<dbReference type="RefSeq" id="WP_006798019.1">
    <property type="nucleotide sequence ID" value="NZ_GL891979.1"/>
</dbReference>
<comment type="caution">
    <text evidence="9">The sequence shown here is derived from an EMBL/GenBank/DDBJ whole genome shotgun (WGS) entry which is preliminary data.</text>
</comment>
<dbReference type="NCBIfam" id="TIGR01752">
    <property type="entry name" value="flav_long"/>
    <property type="match status" value="1"/>
</dbReference>
<keyword evidence="5 7" id="KW-0288">FMN</keyword>
<dbReference type="GO" id="GO:0010181">
    <property type="term" value="F:FMN binding"/>
    <property type="evidence" value="ECO:0007669"/>
    <property type="project" value="UniProtKB-UniRule"/>
</dbReference>
<comment type="function">
    <text evidence="7">Low-potential electron donor to a number of redox enzymes.</text>
</comment>
<evidence type="ECO:0000256" key="6">
    <source>
        <dbReference type="ARBA" id="ARBA00022982"/>
    </source>
</evidence>
<dbReference type="InterPro" id="IPR008254">
    <property type="entry name" value="Flavodoxin/NO_synth"/>
</dbReference>
<dbReference type="PROSITE" id="PS50902">
    <property type="entry name" value="FLAVODOXIN_LIKE"/>
    <property type="match status" value="1"/>
</dbReference>
<reference evidence="9 10" key="1">
    <citation type="submission" date="2011-04" db="EMBL/GenBank/DDBJ databases">
        <title>The Genome Sequence of Dysgonomonas gadei ATCC BAA-286.</title>
        <authorList>
            <consortium name="The Broad Institute Genome Sequencing Platform"/>
            <person name="Earl A."/>
            <person name="Ward D."/>
            <person name="Feldgarden M."/>
            <person name="Gevers D."/>
            <person name="Pudlo N."/>
            <person name="Martens E."/>
            <person name="Allen-Vercoe E."/>
            <person name="Young S.K."/>
            <person name="Zeng Q."/>
            <person name="Gargeya S."/>
            <person name="Fitzgerald M."/>
            <person name="Haas B."/>
            <person name="Abouelleil A."/>
            <person name="Alvarado L."/>
            <person name="Arachchi H.M."/>
            <person name="Berlin A."/>
            <person name="Brown A."/>
            <person name="Chapman S.B."/>
            <person name="Chen Z."/>
            <person name="Dunbar C."/>
            <person name="Freedman E."/>
            <person name="Gearin G."/>
            <person name="Gellesch M."/>
            <person name="Goldberg J."/>
            <person name="Griggs A."/>
            <person name="Gujja S."/>
            <person name="Heiman D."/>
            <person name="Howarth C."/>
            <person name="Larson L."/>
            <person name="Lui A."/>
            <person name="MacDonald P.J.P."/>
            <person name="Mehta T."/>
            <person name="Montmayeur A."/>
            <person name="Murphy C."/>
            <person name="Neiman D."/>
            <person name="Pearson M."/>
            <person name="Priest M."/>
            <person name="Roberts A."/>
            <person name="Saif S."/>
            <person name="Shea T."/>
            <person name="Shenoy N."/>
            <person name="Sisk P."/>
            <person name="Stolte C."/>
            <person name="Sykes S."/>
            <person name="Yandava C."/>
            <person name="Wortman J."/>
            <person name="Nusbaum C."/>
            <person name="Birren B."/>
        </authorList>
    </citation>
    <scope>NUCLEOTIDE SEQUENCE [LARGE SCALE GENOMIC DNA]</scope>
    <source>
        <strain evidence="9 10">ATCC BAA-286</strain>
    </source>
</reference>
<dbReference type="InterPro" id="IPR029039">
    <property type="entry name" value="Flavoprotein-like_sf"/>
</dbReference>
<keyword evidence="3 7" id="KW-0813">Transport</keyword>
<evidence type="ECO:0000313" key="9">
    <source>
        <dbReference type="EMBL" id="EGJ99188.1"/>
    </source>
</evidence>
<dbReference type="STRING" id="742766.HMPREF9455_00512"/>
<dbReference type="PIRSF" id="PIRSF038996">
    <property type="entry name" value="FldA"/>
    <property type="match status" value="1"/>
</dbReference>
<protein>
    <recommendedName>
        <fullName evidence="7">Flavodoxin</fullName>
    </recommendedName>
</protein>
<evidence type="ECO:0000256" key="3">
    <source>
        <dbReference type="ARBA" id="ARBA00022448"/>
    </source>
</evidence>
<dbReference type="InterPro" id="IPR050619">
    <property type="entry name" value="Flavodoxin"/>
</dbReference>
<evidence type="ECO:0000256" key="2">
    <source>
        <dbReference type="ARBA" id="ARBA00005267"/>
    </source>
</evidence>
<evidence type="ECO:0000256" key="7">
    <source>
        <dbReference type="PIRNR" id="PIRNR038996"/>
    </source>
</evidence>